<protein>
    <recommendedName>
        <fullName evidence="3">BrnT family toxin</fullName>
    </recommendedName>
</protein>
<accession>C1F1N1</accession>
<dbReference type="Proteomes" id="UP000002207">
    <property type="component" value="Chromosome"/>
</dbReference>
<dbReference type="Gene3D" id="3.10.450.530">
    <property type="entry name" value="Ribonuclease toxin, BrnT, of type II toxin-antitoxin system"/>
    <property type="match status" value="1"/>
</dbReference>
<dbReference type="EMBL" id="CP001472">
    <property type="protein sequence ID" value="ACO31760.1"/>
    <property type="molecule type" value="Genomic_DNA"/>
</dbReference>
<name>C1F1N1_ACIC5</name>
<dbReference type="InterPro" id="IPR038573">
    <property type="entry name" value="BrnT_sf"/>
</dbReference>
<keyword evidence="2" id="KW-1185">Reference proteome</keyword>
<dbReference type="InterPro" id="IPR007460">
    <property type="entry name" value="BrnT_toxin"/>
</dbReference>
<dbReference type="Pfam" id="PF04365">
    <property type="entry name" value="BrnT_toxin"/>
    <property type="match status" value="1"/>
</dbReference>
<evidence type="ECO:0000313" key="2">
    <source>
        <dbReference type="Proteomes" id="UP000002207"/>
    </source>
</evidence>
<dbReference type="InParanoid" id="C1F1N1"/>
<dbReference type="HOGENOM" id="CLU_149290_3_0_0"/>
<evidence type="ECO:0008006" key="3">
    <source>
        <dbReference type="Google" id="ProtNLM"/>
    </source>
</evidence>
<proteinExistence type="predicted"/>
<organism evidence="1 2">
    <name type="scientific">Acidobacterium capsulatum (strain ATCC 51196 / DSM 11244 / BCRC 80197 / JCM 7670 / NBRC 15755 / NCIMB 13165 / 161)</name>
    <dbReference type="NCBI Taxonomy" id="240015"/>
    <lineage>
        <taxon>Bacteria</taxon>
        <taxon>Pseudomonadati</taxon>
        <taxon>Acidobacteriota</taxon>
        <taxon>Terriglobia</taxon>
        <taxon>Terriglobales</taxon>
        <taxon>Acidobacteriaceae</taxon>
        <taxon>Acidobacterium</taxon>
    </lineage>
</organism>
<gene>
    <name evidence="1" type="ordered locus">ACP_0633</name>
</gene>
<dbReference type="eggNOG" id="COG2929">
    <property type="taxonomic scope" value="Bacteria"/>
</dbReference>
<evidence type="ECO:0000313" key="1">
    <source>
        <dbReference type="EMBL" id="ACO31760.1"/>
    </source>
</evidence>
<sequence>MNERLPKDPLESCVGFEWDEWNAKKNWDRHAVTPEEAEDVFFNDPLIVRSESPSKGREKRYWALGQTSNGRRLFVVFTVRRKLVRVISVRDQNRRENEAYSRYEEKNP</sequence>
<reference evidence="1 2" key="1">
    <citation type="journal article" date="2009" name="Appl. Environ. Microbiol.">
        <title>Three genomes from the phylum Acidobacteria provide insight into the lifestyles of these microorganisms in soils.</title>
        <authorList>
            <person name="Ward N.L."/>
            <person name="Challacombe J.F."/>
            <person name="Janssen P.H."/>
            <person name="Henrissat B."/>
            <person name="Coutinho P.M."/>
            <person name="Wu M."/>
            <person name="Xie G."/>
            <person name="Haft D.H."/>
            <person name="Sait M."/>
            <person name="Badger J."/>
            <person name="Barabote R.D."/>
            <person name="Bradley B."/>
            <person name="Brettin T.S."/>
            <person name="Brinkac L.M."/>
            <person name="Bruce D."/>
            <person name="Creasy T."/>
            <person name="Daugherty S.C."/>
            <person name="Davidsen T.M."/>
            <person name="DeBoy R.T."/>
            <person name="Detter J.C."/>
            <person name="Dodson R.J."/>
            <person name="Durkin A.S."/>
            <person name="Ganapathy A."/>
            <person name="Gwinn-Giglio M."/>
            <person name="Han C.S."/>
            <person name="Khouri H."/>
            <person name="Kiss H."/>
            <person name="Kothari S.P."/>
            <person name="Madupu R."/>
            <person name="Nelson K.E."/>
            <person name="Nelson W.C."/>
            <person name="Paulsen I."/>
            <person name="Penn K."/>
            <person name="Ren Q."/>
            <person name="Rosovitz M.J."/>
            <person name="Selengut J.D."/>
            <person name="Shrivastava S."/>
            <person name="Sullivan S.A."/>
            <person name="Tapia R."/>
            <person name="Thompson L.S."/>
            <person name="Watkins K.L."/>
            <person name="Yang Q."/>
            <person name="Yu C."/>
            <person name="Zafar N."/>
            <person name="Zhou L."/>
            <person name="Kuske C.R."/>
        </authorList>
    </citation>
    <scope>NUCLEOTIDE SEQUENCE [LARGE SCALE GENOMIC DNA]</scope>
    <source>
        <strain evidence="2">ATCC 51196 / DSM 11244 / BCRC 80197 / JCM 7670 / NBRC 15755 / NCIMB 13165 / 161</strain>
    </source>
</reference>
<dbReference type="STRING" id="240015.ACP_0633"/>
<dbReference type="AlphaFoldDB" id="C1F1N1"/>
<dbReference type="RefSeq" id="WP_015895817.1">
    <property type="nucleotide sequence ID" value="NC_012483.1"/>
</dbReference>
<dbReference type="KEGG" id="aca:ACP_0633"/>